<dbReference type="FunFam" id="2.60.40.10:FF:000495">
    <property type="entry name" value="Periplasmic beta-glucosidase"/>
    <property type="match status" value="1"/>
</dbReference>
<dbReference type="SUPFAM" id="SSF52279">
    <property type="entry name" value="Beta-D-glucan exohydrolase, C-terminal domain"/>
    <property type="match status" value="1"/>
</dbReference>
<dbReference type="SMART" id="SM01217">
    <property type="entry name" value="Fn3_like"/>
    <property type="match status" value="1"/>
</dbReference>
<reference evidence="4" key="1">
    <citation type="submission" date="2018-01" db="EMBL/GenBank/DDBJ databases">
        <authorList>
            <person name="Chaillou S."/>
        </authorList>
    </citation>
    <scope>NUCLEOTIDE SEQUENCE [LARGE SCALE GENOMIC DNA]</scope>
    <source>
        <strain evidence="4">MFPC41A2801</strain>
    </source>
</reference>
<evidence type="ECO:0000313" key="4">
    <source>
        <dbReference type="EMBL" id="SPC39120.1"/>
    </source>
</evidence>
<dbReference type="InterPro" id="IPR050288">
    <property type="entry name" value="Cellulose_deg_GH3"/>
</dbReference>
<protein>
    <recommendedName>
        <fullName evidence="3">Fibronectin type III-like domain-containing protein</fullName>
    </recommendedName>
</protein>
<name>A0A2N9DWQ6_9LACO</name>
<evidence type="ECO:0000313" key="5">
    <source>
        <dbReference type="Proteomes" id="UP000238739"/>
    </source>
</evidence>
<accession>A0A2N9DWQ6</accession>
<organism evidence="4 5">
    <name type="scientific">Latilactobacillus fuchuensis</name>
    <dbReference type="NCBI Taxonomy" id="164393"/>
    <lineage>
        <taxon>Bacteria</taxon>
        <taxon>Bacillati</taxon>
        <taxon>Bacillota</taxon>
        <taxon>Bacilli</taxon>
        <taxon>Lactobacillales</taxon>
        <taxon>Lactobacillaceae</taxon>
        <taxon>Latilactobacillus</taxon>
    </lineage>
</organism>
<dbReference type="GO" id="GO:0008422">
    <property type="term" value="F:beta-glucosidase activity"/>
    <property type="evidence" value="ECO:0007669"/>
    <property type="project" value="UniProtKB-ARBA"/>
</dbReference>
<evidence type="ECO:0000259" key="3">
    <source>
        <dbReference type="SMART" id="SM01217"/>
    </source>
</evidence>
<comment type="caution">
    <text evidence="4">The sequence shown here is derived from an EMBL/GenBank/DDBJ whole genome shotgun (WGS) entry which is preliminary data.</text>
</comment>
<evidence type="ECO:0000256" key="1">
    <source>
        <dbReference type="ARBA" id="ARBA00005336"/>
    </source>
</evidence>
<evidence type="ECO:0000256" key="2">
    <source>
        <dbReference type="ARBA" id="ARBA00022801"/>
    </source>
</evidence>
<dbReference type="InterPro" id="IPR002772">
    <property type="entry name" value="Glyco_hydro_3_C"/>
</dbReference>
<keyword evidence="5" id="KW-1185">Reference proteome</keyword>
<dbReference type="EMBL" id="OGVC01000025">
    <property type="protein sequence ID" value="SPC39120.1"/>
    <property type="molecule type" value="Genomic_DNA"/>
</dbReference>
<dbReference type="InterPro" id="IPR036881">
    <property type="entry name" value="Glyco_hydro_3_C_sf"/>
</dbReference>
<dbReference type="GO" id="GO:0005975">
    <property type="term" value="P:carbohydrate metabolic process"/>
    <property type="evidence" value="ECO:0007669"/>
    <property type="project" value="InterPro"/>
</dbReference>
<dbReference type="InterPro" id="IPR013783">
    <property type="entry name" value="Ig-like_fold"/>
</dbReference>
<comment type="similarity">
    <text evidence="1">Belongs to the glycosyl hydrolase 3 family.</text>
</comment>
<gene>
    <name evidence="4" type="ORF">LFUMFP_310157</name>
</gene>
<dbReference type="PANTHER" id="PTHR42715">
    <property type="entry name" value="BETA-GLUCOSIDASE"/>
    <property type="match status" value="1"/>
</dbReference>
<dbReference type="Pfam" id="PF14310">
    <property type="entry name" value="Fn3-like"/>
    <property type="match status" value="1"/>
</dbReference>
<dbReference type="AlphaFoldDB" id="A0A2N9DWQ6"/>
<proteinExistence type="inferred from homology"/>
<dbReference type="Proteomes" id="UP000238739">
    <property type="component" value="Unassembled WGS sequence"/>
</dbReference>
<feature type="domain" description="Fibronectin type III-like" evidence="3">
    <location>
        <begin position="323"/>
        <end position="392"/>
    </location>
</feature>
<dbReference type="PANTHER" id="PTHR42715:SF10">
    <property type="entry name" value="BETA-GLUCOSIDASE"/>
    <property type="match status" value="1"/>
</dbReference>
<dbReference type="InterPro" id="IPR026891">
    <property type="entry name" value="Fn3-like"/>
</dbReference>
<sequence length="423" mass="46339">MESLVLLKNDGVLPIKKEVKRIAVVGCHAKNARSFFGGYTHLSMVETYYAAANAMAGTRRKDGDLEATSKVPGTQIESDETPQFDEILPLLSPQSKNLFEEMQVQFPNAEITYAYGYPIAGDDQSHFDEALKLISEADLCVMTLGGKTGSNSLSTMGEGVDSTDINLPVCQDAFIKKAAKLNKPLIGVHLHGRPISSDAADQYLNAILEAWNPSEAGAFAITSTLKGTNNPSGKLPVSVAYNAGQIPIYYNHPNGSAYHQARSIGFQNYVDRPHTPRYFFGHGLSYTHYDYTNLTLSQTQVAPGANLKISFDLKNSGSVAGTEIVQLYLSDRYASMTRPVMELVGFARVPLKAGEQKKITFTVEPSVMAFLDKNMQWKIEKGDIDIKVGASSNDIRCEGHFNITEDLFIEGRNRAFSAKANIE</sequence>
<dbReference type="Gene3D" id="2.60.40.10">
    <property type="entry name" value="Immunoglobulins"/>
    <property type="match status" value="1"/>
</dbReference>
<keyword evidence="2" id="KW-0378">Hydrolase</keyword>
<dbReference type="Gene3D" id="3.40.50.1700">
    <property type="entry name" value="Glycoside hydrolase family 3 C-terminal domain"/>
    <property type="match status" value="1"/>
</dbReference>
<dbReference type="Pfam" id="PF01915">
    <property type="entry name" value="Glyco_hydro_3_C"/>
    <property type="match status" value="1"/>
</dbReference>